<gene>
    <name evidence="1" type="ORF">CAMP_LOCUS7206</name>
</gene>
<protein>
    <recommendedName>
        <fullName evidence="3">Major facilitator superfamily (MFS) profile domain-containing protein</fullName>
    </recommendedName>
</protein>
<dbReference type="EMBL" id="CANHGI010000003">
    <property type="protein sequence ID" value="CAI5444569.1"/>
    <property type="molecule type" value="Genomic_DNA"/>
</dbReference>
<name>A0A9P1IFY1_9PELO</name>
<evidence type="ECO:0000313" key="2">
    <source>
        <dbReference type="Proteomes" id="UP001152747"/>
    </source>
</evidence>
<evidence type="ECO:0008006" key="3">
    <source>
        <dbReference type="Google" id="ProtNLM"/>
    </source>
</evidence>
<sequence>MEPAEAEITAREEEFENGAVYPPRKKKAIATMILLLVNLLNYIDRFTIVGVMDRLKVEFEMNEKDSGMLQHFETKYDGFLMILTKIGPSPLLI</sequence>
<dbReference type="Proteomes" id="UP001152747">
    <property type="component" value="Unassembled WGS sequence"/>
</dbReference>
<comment type="caution">
    <text evidence="1">The sequence shown here is derived from an EMBL/GenBank/DDBJ whole genome shotgun (WGS) entry which is preliminary data.</text>
</comment>
<accession>A0A9P1IFY1</accession>
<organism evidence="1 2">
    <name type="scientific">Caenorhabditis angaria</name>
    <dbReference type="NCBI Taxonomy" id="860376"/>
    <lineage>
        <taxon>Eukaryota</taxon>
        <taxon>Metazoa</taxon>
        <taxon>Ecdysozoa</taxon>
        <taxon>Nematoda</taxon>
        <taxon>Chromadorea</taxon>
        <taxon>Rhabditida</taxon>
        <taxon>Rhabditina</taxon>
        <taxon>Rhabditomorpha</taxon>
        <taxon>Rhabditoidea</taxon>
        <taxon>Rhabditidae</taxon>
        <taxon>Peloderinae</taxon>
        <taxon>Caenorhabditis</taxon>
    </lineage>
</organism>
<keyword evidence="2" id="KW-1185">Reference proteome</keyword>
<reference evidence="1" key="1">
    <citation type="submission" date="2022-11" db="EMBL/GenBank/DDBJ databases">
        <authorList>
            <person name="Kikuchi T."/>
        </authorList>
    </citation>
    <scope>NUCLEOTIDE SEQUENCE</scope>
    <source>
        <strain evidence="1">PS1010</strain>
    </source>
</reference>
<dbReference type="AlphaFoldDB" id="A0A9P1IFY1"/>
<proteinExistence type="predicted"/>
<dbReference type="OrthoDB" id="6770063at2759"/>
<evidence type="ECO:0000313" key="1">
    <source>
        <dbReference type="EMBL" id="CAI5444569.1"/>
    </source>
</evidence>